<organism evidence="5 6">
    <name type="scientific">Camelina sativa</name>
    <name type="common">False flax</name>
    <name type="synonym">Myagrum sativum</name>
    <dbReference type="NCBI Taxonomy" id="90675"/>
    <lineage>
        <taxon>Eukaryota</taxon>
        <taxon>Viridiplantae</taxon>
        <taxon>Streptophyta</taxon>
        <taxon>Embryophyta</taxon>
        <taxon>Tracheophyta</taxon>
        <taxon>Spermatophyta</taxon>
        <taxon>Magnoliopsida</taxon>
        <taxon>eudicotyledons</taxon>
        <taxon>Gunneridae</taxon>
        <taxon>Pentapetalae</taxon>
        <taxon>rosids</taxon>
        <taxon>malvids</taxon>
        <taxon>Brassicales</taxon>
        <taxon>Brassicaceae</taxon>
        <taxon>Camelineae</taxon>
        <taxon>Camelina</taxon>
    </lineage>
</organism>
<proteinExistence type="predicted"/>
<protein>
    <submittedName>
        <fullName evidence="6">Feruloyl CoA ortho-hydroxylase 1-like</fullName>
    </submittedName>
</protein>
<evidence type="ECO:0000256" key="3">
    <source>
        <dbReference type="ARBA" id="ARBA00023004"/>
    </source>
</evidence>
<keyword evidence="2" id="KW-0560">Oxidoreductase</keyword>
<keyword evidence="5" id="KW-1185">Reference proteome</keyword>
<gene>
    <name evidence="6" type="primary">LOC104765766</name>
</gene>
<reference evidence="5" key="1">
    <citation type="journal article" date="2014" name="Nat. Commun.">
        <title>The emerging biofuel crop Camelina sativa retains a highly undifferentiated hexaploid genome structure.</title>
        <authorList>
            <person name="Kagale S."/>
            <person name="Koh C."/>
            <person name="Nixon J."/>
            <person name="Bollina V."/>
            <person name="Clarke W.E."/>
            <person name="Tuteja R."/>
            <person name="Spillane C."/>
            <person name="Robinson S.J."/>
            <person name="Links M.G."/>
            <person name="Clarke C."/>
            <person name="Higgins E.E."/>
            <person name="Huebert T."/>
            <person name="Sharpe A.G."/>
            <person name="Parkin I.A."/>
        </authorList>
    </citation>
    <scope>NUCLEOTIDE SEQUENCE [LARGE SCALE GENOMIC DNA]</scope>
    <source>
        <strain evidence="5">cv. DH55</strain>
    </source>
</reference>
<dbReference type="RefSeq" id="XP_019096751.1">
    <property type="nucleotide sequence ID" value="XM_019241206.1"/>
</dbReference>
<dbReference type="InterPro" id="IPR026992">
    <property type="entry name" value="DIOX_N"/>
</dbReference>
<sequence length="154" mass="18152">MEDIDPTYIQPPEHRTDSNYIPNQPEEIRVIDLSRLNDPEDVQNVISEIGDACEKWGFFQVINHGVPCDTRHLVEKTARMFFNLPMEEKLKEKRDEVNQVGYHDGEHTINIKDWKEVFDINIKDPTVIHSSTDPEDEGLRLVYNKWPQYPSDFR</sequence>
<dbReference type="Gene3D" id="2.60.120.330">
    <property type="entry name" value="B-lactam Antibiotic, Isopenicillin N Synthase, Chain"/>
    <property type="match status" value="1"/>
</dbReference>
<dbReference type="SUPFAM" id="SSF51197">
    <property type="entry name" value="Clavaminate synthase-like"/>
    <property type="match status" value="1"/>
</dbReference>
<reference evidence="6" key="2">
    <citation type="submission" date="2025-08" db="UniProtKB">
        <authorList>
            <consortium name="RefSeq"/>
        </authorList>
    </citation>
    <scope>IDENTIFICATION</scope>
</reference>
<evidence type="ECO:0000256" key="2">
    <source>
        <dbReference type="ARBA" id="ARBA00023002"/>
    </source>
</evidence>
<feature type="domain" description="Non-haem dioxygenase N-terminal" evidence="4">
    <location>
        <begin position="28"/>
        <end position="148"/>
    </location>
</feature>
<dbReference type="GeneID" id="104765766"/>
<evidence type="ECO:0000313" key="5">
    <source>
        <dbReference type="Proteomes" id="UP000694864"/>
    </source>
</evidence>
<dbReference type="InterPro" id="IPR027443">
    <property type="entry name" value="IPNS-like_sf"/>
</dbReference>
<dbReference type="Proteomes" id="UP000694864">
    <property type="component" value="Chromosome 19"/>
</dbReference>
<keyword evidence="1" id="KW-0479">Metal-binding</keyword>
<evidence type="ECO:0000259" key="4">
    <source>
        <dbReference type="Pfam" id="PF14226"/>
    </source>
</evidence>
<dbReference type="Pfam" id="PF14226">
    <property type="entry name" value="DIOX_N"/>
    <property type="match status" value="1"/>
</dbReference>
<name>A0ABM1RCL3_CAMSA</name>
<evidence type="ECO:0000256" key="1">
    <source>
        <dbReference type="ARBA" id="ARBA00022723"/>
    </source>
</evidence>
<keyword evidence="3" id="KW-0408">Iron</keyword>
<evidence type="ECO:0000313" key="6">
    <source>
        <dbReference type="RefSeq" id="XP_019096751.1"/>
    </source>
</evidence>
<dbReference type="PANTHER" id="PTHR10209:SF827">
    <property type="entry name" value="2-OXOGLUTARATE (2OG) AND FE(II)-DEPENDENT OXYGENASE SUPERFAMILY PROTEIN"/>
    <property type="match status" value="1"/>
</dbReference>
<accession>A0ABM1RCL3</accession>
<dbReference type="PANTHER" id="PTHR10209">
    <property type="entry name" value="OXIDOREDUCTASE, 2OG-FE II OXYGENASE FAMILY PROTEIN"/>
    <property type="match status" value="1"/>
</dbReference>